<reference evidence="1 2" key="1">
    <citation type="submission" date="2012-04" db="EMBL/GenBank/DDBJ databases">
        <authorList>
            <person name="Genoscope - CEA"/>
        </authorList>
    </citation>
    <scope>NUCLEOTIDE SEQUENCE [LARGE SCALE GENOMIC DNA]</scope>
    <source>
        <strain evidence="1 2">9808</strain>
    </source>
</reference>
<gene>
    <name evidence="1" type="ORF">MICAG_3120009</name>
</gene>
<evidence type="ECO:0000313" key="2">
    <source>
        <dbReference type="Proteomes" id="UP000005291"/>
    </source>
</evidence>
<comment type="caution">
    <text evidence="1">The sequence shown here is derived from an EMBL/GenBank/DDBJ whole genome shotgun (WGS) entry which is preliminary data.</text>
</comment>
<accession>I4HWY5</accession>
<organism evidence="1 2">
    <name type="scientific">Microcystis aeruginosa PCC 9808</name>
    <dbReference type="NCBI Taxonomy" id="1160284"/>
    <lineage>
        <taxon>Bacteria</taxon>
        <taxon>Bacillati</taxon>
        <taxon>Cyanobacteriota</taxon>
        <taxon>Cyanophyceae</taxon>
        <taxon>Oscillatoriophycideae</taxon>
        <taxon>Chroococcales</taxon>
        <taxon>Microcystaceae</taxon>
        <taxon>Microcystis</taxon>
    </lineage>
</organism>
<name>I4HWY5_MICAE</name>
<dbReference type="AlphaFoldDB" id="I4HWY5"/>
<protein>
    <submittedName>
        <fullName evidence="1">Uncharacterized protein</fullName>
    </submittedName>
</protein>
<sequence length="79" mass="9178">MTFFCSCANNGADSGEGILGRDYELWLSWIWWVKCILRYIPPSEGVEGTTPDTEDTKIDRFSSKLNWSQRARYARSHKE</sequence>
<dbReference type="HOGENOM" id="CLU_2602075_0_0_3"/>
<dbReference type="Proteomes" id="UP000005291">
    <property type="component" value="Unassembled WGS sequence"/>
</dbReference>
<evidence type="ECO:0000313" key="1">
    <source>
        <dbReference type="EMBL" id="CCI26559.1"/>
    </source>
</evidence>
<dbReference type="EMBL" id="CAIN01000238">
    <property type="protein sequence ID" value="CCI26559.1"/>
    <property type="molecule type" value="Genomic_DNA"/>
</dbReference>
<proteinExistence type="predicted"/>